<dbReference type="Proteomes" id="UP000092504">
    <property type="component" value="Unassembled WGS sequence"/>
</dbReference>
<dbReference type="GO" id="GO:0051537">
    <property type="term" value="F:2 iron, 2 sulfur cluster binding"/>
    <property type="evidence" value="ECO:0007669"/>
    <property type="project" value="InterPro"/>
</dbReference>
<dbReference type="InterPro" id="IPR001041">
    <property type="entry name" value="2Fe-2S_ferredoxin-type"/>
</dbReference>
<dbReference type="InterPro" id="IPR036010">
    <property type="entry name" value="2Fe-2S_ferredoxin-like_sf"/>
</dbReference>
<evidence type="ECO:0000313" key="2">
    <source>
        <dbReference type="EMBL" id="OBX34126.1"/>
    </source>
</evidence>
<dbReference type="InterPro" id="IPR052353">
    <property type="entry name" value="Benzoxazolinone_Detox_Enz"/>
</dbReference>
<dbReference type="InterPro" id="IPR012675">
    <property type="entry name" value="Beta-grasp_dom_sf"/>
</dbReference>
<dbReference type="InterPro" id="IPR006058">
    <property type="entry name" value="2Fe2S_fd_BS"/>
</dbReference>
<comment type="caution">
    <text evidence="2">The sequence shown here is derived from an EMBL/GenBank/DDBJ whole genome shotgun (WGS) entry which is preliminary data.</text>
</comment>
<dbReference type="InterPro" id="IPR039261">
    <property type="entry name" value="FNR_nucleotide-bd"/>
</dbReference>
<dbReference type="PANTHER" id="PTHR30212">
    <property type="entry name" value="PROTEIN YIIM"/>
    <property type="match status" value="1"/>
</dbReference>
<feature type="domain" description="2Fe-2S ferredoxin-type" evidence="1">
    <location>
        <begin position="74"/>
        <end position="160"/>
    </location>
</feature>
<dbReference type="CDD" id="cd00207">
    <property type="entry name" value="fer2"/>
    <property type="match status" value="1"/>
</dbReference>
<proteinExistence type="predicted"/>
<organism evidence="2 3">
    <name type="scientific">Halomonas elongata</name>
    <dbReference type="NCBI Taxonomy" id="2746"/>
    <lineage>
        <taxon>Bacteria</taxon>
        <taxon>Pseudomonadati</taxon>
        <taxon>Pseudomonadota</taxon>
        <taxon>Gammaproteobacteria</taxon>
        <taxon>Oceanospirillales</taxon>
        <taxon>Halomonadaceae</taxon>
        <taxon>Halomonas</taxon>
    </lineage>
</organism>
<dbReference type="AlphaFoldDB" id="A0A1B8NVV2"/>
<protein>
    <submittedName>
        <fullName evidence="2">3-ketosteroid-9-alpha-hydroxylase reductase subunit</fullName>
        <ecNumber evidence="2">1.17.1.-</ecNumber>
    </submittedName>
</protein>
<evidence type="ECO:0000313" key="3">
    <source>
        <dbReference type="Proteomes" id="UP000092504"/>
    </source>
</evidence>
<dbReference type="PROSITE" id="PS51085">
    <property type="entry name" value="2FE2S_FER_2"/>
    <property type="match status" value="1"/>
</dbReference>
<dbReference type="GO" id="GO:0016491">
    <property type="term" value="F:oxidoreductase activity"/>
    <property type="evidence" value="ECO:0007669"/>
    <property type="project" value="UniProtKB-KW"/>
</dbReference>
<dbReference type="Pfam" id="PF00111">
    <property type="entry name" value="Fer2"/>
    <property type="match status" value="1"/>
</dbReference>
<dbReference type="SUPFAM" id="SSF54292">
    <property type="entry name" value="2Fe-2S ferredoxin-like"/>
    <property type="match status" value="1"/>
</dbReference>
<dbReference type="PANTHER" id="PTHR30212:SF2">
    <property type="entry name" value="PROTEIN YIIM"/>
    <property type="match status" value="1"/>
</dbReference>
<dbReference type="EMBL" id="MAJD01000002">
    <property type="protein sequence ID" value="OBX34126.1"/>
    <property type="molecule type" value="Genomic_DNA"/>
</dbReference>
<sequence>MLELMAPDFMDREIFCCGPTPYMNAVKQLLKANGFNMDHYHEESFGATPMDVQEEVIENVEQAEAEAEEVDAADLVTVEFSSTGKSVKILPSETVHAAASKLGLHIPKACGMGICGTCRVGLSAGQVEMEHNGGITEEDIEEGYILSCCSKPLGNVVVDF</sequence>
<dbReference type="Gene3D" id="3.40.50.80">
    <property type="entry name" value="Nucleotide-binding domain of ferredoxin-NADP reductase (FNR) module"/>
    <property type="match status" value="1"/>
</dbReference>
<dbReference type="EC" id="1.17.1.-" evidence="2"/>
<dbReference type="PROSITE" id="PS00197">
    <property type="entry name" value="2FE2S_FER_1"/>
    <property type="match status" value="1"/>
</dbReference>
<evidence type="ECO:0000259" key="1">
    <source>
        <dbReference type="PROSITE" id="PS51085"/>
    </source>
</evidence>
<accession>A0A1B8NVV2</accession>
<dbReference type="PATRIC" id="fig|2746.7.peg.3264"/>
<reference evidence="2 3" key="1">
    <citation type="submission" date="2016-06" db="EMBL/GenBank/DDBJ databases">
        <title>Genome sequence of halotolerant plant growth promoting strain of Halomonas elongata HEK1 isolated from salterns of Rann of Kutch, Gujarat, India.</title>
        <authorList>
            <person name="Gaba S."/>
            <person name="Singh R.N."/>
            <person name="Abrol S."/>
            <person name="Kaushik R."/>
            <person name="Saxena A.K."/>
        </authorList>
    </citation>
    <scope>NUCLEOTIDE SEQUENCE [LARGE SCALE GENOMIC DNA]</scope>
    <source>
        <strain evidence="2 3">HEK1</strain>
    </source>
</reference>
<dbReference type="Gene3D" id="3.10.20.30">
    <property type="match status" value="1"/>
</dbReference>
<name>A0A1B8NVV2_HALEL</name>
<keyword evidence="2" id="KW-0560">Oxidoreductase</keyword>
<gene>
    <name evidence="2" type="primary">hmp_2</name>
    <name evidence="2" type="ORF">A8U91_03171</name>
</gene>
<dbReference type="SUPFAM" id="SSF52343">
    <property type="entry name" value="Ferredoxin reductase-like, C-terminal NADP-linked domain"/>
    <property type="match status" value="1"/>
</dbReference>